<dbReference type="Pfam" id="PF00534">
    <property type="entry name" value="Glycos_transf_1"/>
    <property type="match status" value="1"/>
</dbReference>
<feature type="domain" description="Glycosyltransferase subfamily 4-like N-terminal" evidence="2">
    <location>
        <begin position="21"/>
        <end position="188"/>
    </location>
</feature>
<evidence type="ECO:0000313" key="4">
    <source>
        <dbReference type="Proteomes" id="UP000229336"/>
    </source>
</evidence>
<dbReference type="PANTHER" id="PTHR45825">
    <property type="entry name" value="GRANULE-BOUND STARCH SYNTHASE 1, CHLOROPLASTIC/AMYLOPLASTIC"/>
    <property type="match status" value="1"/>
</dbReference>
<evidence type="ECO:0000259" key="2">
    <source>
        <dbReference type="Pfam" id="PF13439"/>
    </source>
</evidence>
<sequence>MTMTKRRIILITPENRDKFKVGGLGKVTKLLENGLKEAAVEVKVVAPDTNIYGQLFAPKTEKNNRDLGLAAVRLINSGFDPDWVWVHDWGGIWSADEVKKYLPNTKVVWTIHSPILLNGYGYGGYNGSDKPIDWGDSFFDFGGLIKQGVKVSNKISAVSTTFAKNITRSQLFEEAKEIEGINNGIDLDEWKISNKNSLSVFKAIYKRRLQMKLGLAVTEVPVFVFISRLVGQKGLEILTRVLPKFLTNNPAQFLILGGGDKYWTNKVKRLERKFGDKLKAILTADFELPKELLRGADYLVLPSVSEPFGLVVAEAKRMGAVPIVSLVDGLADQVVDGKNGLGFGKYGANGLEEKLMEAVSRFKSEWQIKVAVKNILEVDSYQKMTQGYLSWLYEPRT</sequence>
<dbReference type="GO" id="GO:0016757">
    <property type="term" value="F:glycosyltransferase activity"/>
    <property type="evidence" value="ECO:0007669"/>
    <property type="project" value="InterPro"/>
</dbReference>
<evidence type="ECO:0008006" key="5">
    <source>
        <dbReference type="Google" id="ProtNLM"/>
    </source>
</evidence>
<feature type="domain" description="Glycosyl transferase family 1" evidence="1">
    <location>
        <begin position="218"/>
        <end position="360"/>
    </location>
</feature>
<organism evidence="3 4">
    <name type="scientific">Candidatus Shapirobacteria bacterium CG_4_10_14_0_2_um_filter_40_12</name>
    <dbReference type="NCBI Taxonomy" id="1974871"/>
    <lineage>
        <taxon>Bacteria</taxon>
        <taxon>Candidatus Shapironibacteriota</taxon>
    </lineage>
</organism>
<dbReference type="Proteomes" id="UP000229336">
    <property type="component" value="Unassembled WGS sequence"/>
</dbReference>
<name>A0A2M7TTJ8_9BACT</name>
<gene>
    <name evidence="3" type="ORF">COY20_01670</name>
</gene>
<dbReference type="InterPro" id="IPR028098">
    <property type="entry name" value="Glyco_trans_4-like_N"/>
</dbReference>
<reference evidence="4" key="1">
    <citation type="submission" date="2017-09" db="EMBL/GenBank/DDBJ databases">
        <title>Depth-based differentiation of microbial function through sediment-hosted aquifers and enrichment of novel symbionts in the deep terrestrial subsurface.</title>
        <authorList>
            <person name="Probst A.J."/>
            <person name="Ladd B."/>
            <person name="Jarett J.K."/>
            <person name="Geller-Mcgrath D.E."/>
            <person name="Sieber C.M.K."/>
            <person name="Emerson J.B."/>
            <person name="Anantharaman K."/>
            <person name="Thomas B.C."/>
            <person name="Malmstrom R."/>
            <person name="Stieglmeier M."/>
            <person name="Klingl A."/>
            <person name="Woyke T."/>
            <person name="Ryan C.M."/>
            <person name="Banfield J.F."/>
        </authorList>
    </citation>
    <scope>NUCLEOTIDE SEQUENCE [LARGE SCALE GENOMIC DNA]</scope>
</reference>
<proteinExistence type="predicted"/>
<comment type="caution">
    <text evidence="3">The sequence shown here is derived from an EMBL/GenBank/DDBJ whole genome shotgun (WGS) entry which is preliminary data.</text>
</comment>
<dbReference type="Gene3D" id="3.40.50.2000">
    <property type="entry name" value="Glycogen Phosphorylase B"/>
    <property type="match status" value="2"/>
</dbReference>
<dbReference type="EMBL" id="PFNX01000037">
    <property type="protein sequence ID" value="PIZ59706.1"/>
    <property type="molecule type" value="Genomic_DNA"/>
</dbReference>
<accession>A0A2M7TTJ8</accession>
<protein>
    <recommendedName>
        <fullName evidence="5">Glycosyl transferase family 1</fullName>
    </recommendedName>
</protein>
<evidence type="ECO:0000313" key="3">
    <source>
        <dbReference type="EMBL" id="PIZ59706.1"/>
    </source>
</evidence>
<evidence type="ECO:0000259" key="1">
    <source>
        <dbReference type="Pfam" id="PF00534"/>
    </source>
</evidence>
<dbReference type="SUPFAM" id="SSF53756">
    <property type="entry name" value="UDP-Glycosyltransferase/glycogen phosphorylase"/>
    <property type="match status" value="1"/>
</dbReference>
<dbReference type="InterPro" id="IPR001296">
    <property type="entry name" value="Glyco_trans_1"/>
</dbReference>
<dbReference type="PANTHER" id="PTHR45825:SF11">
    <property type="entry name" value="ALPHA AMYLASE DOMAIN-CONTAINING PROTEIN"/>
    <property type="match status" value="1"/>
</dbReference>
<dbReference type="Pfam" id="PF13439">
    <property type="entry name" value="Glyco_transf_4"/>
    <property type="match status" value="1"/>
</dbReference>
<dbReference type="AlphaFoldDB" id="A0A2M7TTJ8"/>